<dbReference type="Pfam" id="PF07715">
    <property type="entry name" value="Plug"/>
    <property type="match status" value="1"/>
</dbReference>
<evidence type="ECO:0000259" key="12">
    <source>
        <dbReference type="Pfam" id="PF14905"/>
    </source>
</evidence>
<evidence type="ECO:0000256" key="3">
    <source>
        <dbReference type="ARBA" id="ARBA00022452"/>
    </source>
</evidence>
<dbReference type="Gene3D" id="2.170.130.10">
    <property type="entry name" value="TonB-dependent receptor, plug domain"/>
    <property type="match status" value="1"/>
</dbReference>
<accession>A0A923N5I7</accession>
<keyword evidence="2 8" id="KW-0813">Transport</keyword>
<evidence type="ECO:0000256" key="7">
    <source>
        <dbReference type="ARBA" id="ARBA00023237"/>
    </source>
</evidence>
<keyword evidence="3 8" id="KW-1134">Transmembrane beta strand</keyword>
<dbReference type="InterPro" id="IPR041700">
    <property type="entry name" value="OMP_b-brl_3"/>
</dbReference>
<evidence type="ECO:0000256" key="8">
    <source>
        <dbReference type="PROSITE-ProRule" id="PRU01360"/>
    </source>
</evidence>
<dbReference type="GO" id="GO:0009279">
    <property type="term" value="C:cell outer membrane"/>
    <property type="evidence" value="ECO:0007669"/>
    <property type="project" value="UniProtKB-SubCell"/>
</dbReference>
<dbReference type="EMBL" id="JACRVF010000001">
    <property type="protein sequence ID" value="MBC5991861.1"/>
    <property type="molecule type" value="Genomic_DNA"/>
</dbReference>
<dbReference type="GO" id="GO:0015344">
    <property type="term" value="F:siderophore uptake transmembrane transporter activity"/>
    <property type="evidence" value="ECO:0007669"/>
    <property type="project" value="TreeGrafter"/>
</dbReference>
<dbReference type="Proteomes" id="UP000603640">
    <property type="component" value="Unassembled WGS sequence"/>
</dbReference>
<name>A0A923N5I7_9BACT</name>
<protein>
    <submittedName>
        <fullName evidence="13">TonB-dependent receptor</fullName>
    </submittedName>
</protein>
<feature type="domain" description="Outer membrane protein beta-barrel" evidence="12">
    <location>
        <begin position="400"/>
        <end position="812"/>
    </location>
</feature>
<evidence type="ECO:0000259" key="11">
    <source>
        <dbReference type="Pfam" id="PF07715"/>
    </source>
</evidence>
<dbReference type="Pfam" id="PF13620">
    <property type="entry name" value="CarboxypepD_reg"/>
    <property type="match status" value="1"/>
</dbReference>
<dbReference type="InterPro" id="IPR008969">
    <property type="entry name" value="CarboxyPept-like_regulatory"/>
</dbReference>
<feature type="domain" description="TonB-dependent receptor plug" evidence="11">
    <location>
        <begin position="167"/>
        <end position="246"/>
    </location>
</feature>
<dbReference type="SUPFAM" id="SSF49464">
    <property type="entry name" value="Carboxypeptidase regulatory domain-like"/>
    <property type="match status" value="1"/>
</dbReference>
<evidence type="ECO:0000256" key="6">
    <source>
        <dbReference type="ARBA" id="ARBA00023136"/>
    </source>
</evidence>
<comment type="subcellular location">
    <subcellularLocation>
        <location evidence="1 8">Cell outer membrane</location>
        <topology evidence="1 8">Multi-pass membrane protein</topology>
    </subcellularLocation>
</comment>
<dbReference type="InterPro" id="IPR037066">
    <property type="entry name" value="Plug_dom_sf"/>
</dbReference>
<feature type="chain" id="PRO_5037978143" evidence="10">
    <location>
        <begin position="21"/>
        <end position="843"/>
    </location>
</feature>
<dbReference type="PROSITE" id="PS52016">
    <property type="entry name" value="TONB_DEPENDENT_REC_3"/>
    <property type="match status" value="1"/>
</dbReference>
<dbReference type="InterPro" id="IPR012910">
    <property type="entry name" value="Plug_dom"/>
</dbReference>
<evidence type="ECO:0000256" key="5">
    <source>
        <dbReference type="ARBA" id="ARBA00022729"/>
    </source>
</evidence>
<dbReference type="PANTHER" id="PTHR30069:SF29">
    <property type="entry name" value="HEMOGLOBIN AND HEMOGLOBIN-HAPTOGLOBIN-BINDING PROTEIN 1-RELATED"/>
    <property type="match status" value="1"/>
</dbReference>
<evidence type="ECO:0000256" key="9">
    <source>
        <dbReference type="SAM" id="MobiDB-lite"/>
    </source>
</evidence>
<dbReference type="PANTHER" id="PTHR30069">
    <property type="entry name" value="TONB-DEPENDENT OUTER MEMBRANE RECEPTOR"/>
    <property type="match status" value="1"/>
</dbReference>
<dbReference type="Pfam" id="PF14905">
    <property type="entry name" value="OMP_b-brl_3"/>
    <property type="match status" value="1"/>
</dbReference>
<dbReference type="RefSeq" id="WP_187065841.1">
    <property type="nucleotide sequence ID" value="NZ_JACRVF010000001.1"/>
</dbReference>
<keyword evidence="7 8" id="KW-0998">Cell outer membrane</keyword>
<keyword evidence="14" id="KW-1185">Reference proteome</keyword>
<feature type="region of interest" description="Disordered" evidence="9">
    <location>
        <begin position="817"/>
        <end position="843"/>
    </location>
</feature>
<reference evidence="13" key="1">
    <citation type="submission" date="2020-08" db="EMBL/GenBank/DDBJ databases">
        <title>Pontibacter sp. SD6 16S ribosomal RNA gene Genome sequencing and assembly.</title>
        <authorList>
            <person name="Kang M."/>
        </authorList>
    </citation>
    <scope>NUCLEOTIDE SEQUENCE</scope>
    <source>
        <strain evidence="13">SD6</strain>
    </source>
</reference>
<feature type="compositionally biased region" description="Basic and acidic residues" evidence="9">
    <location>
        <begin position="829"/>
        <end position="843"/>
    </location>
</feature>
<dbReference type="InterPro" id="IPR039426">
    <property type="entry name" value="TonB-dep_rcpt-like"/>
</dbReference>
<evidence type="ECO:0000313" key="14">
    <source>
        <dbReference type="Proteomes" id="UP000603640"/>
    </source>
</evidence>
<dbReference type="Gene3D" id="2.60.40.1120">
    <property type="entry name" value="Carboxypeptidase-like, regulatory domain"/>
    <property type="match status" value="1"/>
</dbReference>
<keyword evidence="4 8" id="KW-0812">Transmembrane</keyword>
<evidence type="ECO:0000313" key="13">
    <source>
        <dbReference type="EMBL" id="MBC5991861.1"/>
    </source>
</evidence>
<evidence type="ECO:0000256" key="1">
    <source>
        <dbReference type="ARBA" id="ARBA00004571"/>
    </source>
</evidence>
<comment type="caution">
    <text evidence="13">The sequence shown here is derived from an EMBL/GenBank/DDBJ whole genome shotgun (WGS) entry which is preliminary data.</text>
</comment>
<keyword evidence="6 8" id="KW-0472">Membrane</keyword>
<evidence type="ECO:0000256" key="4">
    <source>
        <dbReference type="ARBA" id="ARBA00022692"/>
    </source>
</evidence>
<proteinExistence type="inferred from homology"/>
<evidence type="ECO:0000256" key="10">
    <source>
        <dbReference type="SAM" id="SignalP"/>
    </source>
</evidence>
<feature type="signal peptide" evidence="10">
    <location>
        <begin position="1"/>
        <end position="20"/>
    </location>
</feature>
<dbReference type="GO" id="GO:0044718">
    <property type="term" value="P:siderophore transmembrane transport"/>
    <property type="evidence" value="ECO:0007669"/>
    <property type="project" value="TreeGrafter"/>
</dbReference>
<dbReference type="AlphaFoldDB" id="A0A923N5I7"/>
<sequence>MKKTILLAVAGLLAAQAPFAQNSGAKPANSGAVAPAVTQPVPRGGGKITGTIQDDITKAPVEFASVALVNKATGKIVDGSMTDDNGRFTITGIAPATYRVTVNFLGYVAQAVDNVIVGDGKDEINIGVISLKTSAKTLSEVSVVGEKPLIEDKIDRMVYNAEKDISPGATAADVMAKVPGLSVDLEGNVQLRGSSNIRVLINNKPSAVVASSVADALQQIPADQIKSVEVITSPSAKYDAEGTAGIINIILKKDSSVQGLTGNISANVGNLNSNANVGLNYRKGKVGLNTTLGYAVSDMHGKNIIVSDFGPSSSISSSSQQIAMNRVASSRLLQFGADYGLSKSSYLAAGIRMTIPDVSFKTTQLTTNTFSDASYSRNTRVGSNGFDGINYDINLDYTKSYKKPGQELSVLGLVSRNTRNNENFMDLYQNNQLTQQEQNINDAYNEEITAQADYTHPIGKAQSLEVGTKAIWRYAESDYRFLLASPASSPFVLLPERTDMFTYNQDVLSSYAMYGMKLNKYNLKMGLRYEYTQVEGDFISNGTTVEQEYHNLFPNLSVSRNLKQNQTIKFNYSRRVQRPQLSLLNPYENVSNPNYVMRGNPNLEAELSDSYELGFSAFSKSGASVNASLYWRQTNNAIQTLIIPYSGTNPDSVGRVTTTFGNVGKESFSGLSLSGSTKFLEKGKIGSNVNLFHASIQSGSQQLNRSGIVYNTNLNVSYNFNKGFSAQMAGTYNSSQVTLQGKMLPFAVYNFAVRKEVLNKKGNITLGVTTPFQKYVTREKIMKTYNSENLLVLDQTNGMSIKLRQVKLSFNYQFGKQDAKAKPRKVKKVTNEDAKEGEENSMQ</sequence>
<evidence type="ECO:0000256" key="2">
    <source>
        <dbReference type="ARBA" id="ARBA00022448"/>
    </source>
</evidence>
<dbReference type="SUPFAM" id="SSF56935">
    <property type="entry name" value="Porins"/>
    <property type="match status" value="1"/>
</dbReference>
<gene>
    <name evidence="13" type="ORF">H8S84_03320</name>
</gene>
<dbReference type="Gene3D" id="2.40.170.20">
    <property type="entry name" value="TonB-dependent receptor, beta-barrel domain"/>
    <property type="match status" value="1"/>
</dbReference>
<dbReference type="InterPro" id="IPR036942">
    <property type="entry name" value="Beta-barrel_TonB_sf"/>
</dbReference>
<comment type="similarity">
    <text evidence="8">Belongs to the TonB-dependent receptor family.</text>
</comment>
<keyword evidence="13" id="KW-0675">Receptor</keyword>
<organism evidence="13 14">
    <name type="scientific">Pontibacter cellulosilyticus</name>
    <dbReference type="NCBI Taxonomy" id="1720253"/>
    <lineage>
        <taxon>Bacteria</taxon>
        <taxon>Pseudomonadati</taxon>
        <taxon>Bacteroidota</taxon>
        <taxon>Cytophagia</taxon>
        <taxon>Cytophagales</taxon>
        <taxon>Hymenobacteraceae</taxon>
        <taxon>Pontibacter</taxon>
    </lineage>
</organism>
<keyword evidence="5 10" id="KW-0732">Signal</keyword>